<dbReference type="AlphaFoldDB" id="A0A4U5VA93"/>
<reference evidence="3 4" key="1">
    <citation type="submission" date="2019-01" db="EMBL/GenBank/DDBJ databases">
        <title>Genome Assembly of Collichthys lucidus.</title>
        <authorList>
            <person name="Cai M."/>
            <person name="Xiao S."/>
        </authorList>
    </citation>
    <scope>NUCLEOTIDE SEQUENCE [LARGE SCALE GENOMIC DNA]</scope>
    <source>
        <strain evidence="3">JT15FE1705JMU</strain>
        <tissue evidence="3">Muscle</tissue>
    </source>
</reference>
<evidence type="ECO:0000256" key="1">
    <source>
        <dbReference type="SAM" id="Phobius"/>
    </source>
</evidence>
<accession>A0A4U5VA93</accession>
<dbReference type="Proteomes" id="UP000298787">
    <property type="component" value="Chromosome 16"/>
</dbReference>
<protein>
    <submittedName>
        <fullName evidence="3">Uncharacterized protein</fullName>
    </submittedName>
</protein>
<name>A0A4U5VA93_COLLU</name>
<feature type="chain" id="PRO_5020837094" evidence="2">
    <location>
        <begin position="22"/>
        <end position="136"/>
    </location>
</feature>
<gene>
    <name evidence="3" type="ORF">D9C73_018791</name>
</gene>
<feature type="signal peptide" evidence="2">
    <location>
        <begin position="1"/>
        <end position="21"/>
    </location>
</feature>
<proteinExistence type="predicted"/>
<keyword evidence="2" id="KW-0732">Signal</keyword>
<sequence length="136" mass="15023">MLVGTVMFILVLVALLAVATAQSGSPQYIQGQWIVSDDSPQYEEVDGLAVQGRIWPAMPPDVVELVTEDKNLLTTQGPYVMKEQDSDKGEDSAVWKIALVAAILLVSIVGSLSMAYYMCVWRGGRINYQHQKEIYT</sequence>
<organism evidence="3 4">
    <name type="scientific">Collichthys lucidus</name>
    <name type="common">Big head croaker</name>
    <name type="synonym">Sciaena lucida</name>
    <dbReference type="NCBI Taxonomy" id="240159"/>
    <lineage>
        <taxon>Eukaryota</taxon>
        <taxon>Metazoa</taxon>
        <taxon>Chordata</taxon>
        <taxon>Craniata</taxon>
        <taxon>Vertebrata</taxon>
        <taxon>Euteleostomi</taxon>
        <taxon>Actinopterygii</taxon>
        <taxon>Neopterygii</taxon>
        <taxon>Teleostei</taxon>
        <taxon>Neoteleostei</taxon>
        <taxon>Acanthomorphata</taxon>
        <taxon>Eupercaria</taxon>
        <taxon>Sciaenidae</taxon>
        <taxon>Collichthys</taxon>
    </lineage>
</organism>
<evidence type="ECO:0000313" key="3">
    <source>
        <dbReference type="EMBL" id="TKS84441.1"/>
    </source>
</evidence>
<keyword evidence="1" id="KW-0472">Membrane</keyword>
<keyword evidence="4" id="KW-1185">Reference proteome</keyword>
<evidence type="ECO:0000256" key="2">
    <source>
        <dbReference type="SAM" id="SignalP"/>
    </source>
</evidence>
<keyword evidence="1" id="KW-0812">Transmembrane</keyword>
<dbReference type="EMBL" id="CM014093">
    <property type="protein sequence ID" value="TKS84441.1"/>
    <property type="molecule type" value="Genomic_DNA"/>
</dbReference>
<keyword evidence="1" id="KW-1133">Transmembrane helix</keyword>
<evidence type="ECO:0000313" key="4">
    <source>
        <dbReference type="Proteomes" id="UP000298787"/>
    </source>
</evidence>
<feature type="transmembrane region" description="Helical" evidence="1">
    <location>
        <begin position="93"/>
        <end position="117"/>
    </location>
</feature>